<feature type="domain" description="Flavodoxin-like" evidence="1">
    <location>
        <begin position="4"/>
        <end position="164"/>
    </location>
</feature>
<dbReference type="InterPro" id="IPR026816">
    <property type="entry name" value="Flavodoxin_dom"/>
</dbReference>
<accession>A0A381T1T3</accession>
<dbReference type="AlphaFoldDB" id="A0A381T1T3"/>
<dbReference type="Gene3D" id="3.40.50.360">
    <property type="match status" value="1"/>
</dbReference>
<organism evidence="2">
    <name type="scientific">marine metagenome</name>
    <dbReference type="NCBI Taxonomy" id="408172"/>
    <lineage>
        <taxon>unclassified sequences</taxon>
        <taxon>metagenomes</taxon>
        <taxon>ecological metagenomes</taxon>
    </lineage>
</organism>
<dbReference type="InterPro" id="IPR029039">
    <property type="entry name" value="Flavoprotein-like_sf"/>
</dbReference>
<gene>
    <name evidence="2" type="ORF">METZ01_LOCUS62508</name>
</gene>
<dbReference type="EMBL" id="UINC01003837">
    <property type="protein sequence ID" value="SVA09654.1"/>
    <property type="molecule type" value="Genomic_DNA"/>
</dbReference>
<dbReference type="PROSITE" id="PS50902">
    <property type="entry name" value="FLAVODOXIN_LIKE"/>
    <property type="match status" value="1"/>
</dbReference>
<sequence>MTRVLVVYATRFGSTREVASAMVHELNTSGLQAQAAEAGNSPPPENYDAFVIGSPLYGGKWISVAGLFAALMAERMKEKPVALFSMGALSIKNPEAGLAEHKEFLKNLCEVAPSLNVVADELFTGYFERSNLPWYLKIVDRFAPTPQGDHRDWVKIQKWSKSLVTKFHPAM</sequence>
<name>A0A381T1T3_9ZZZZ</name>
<dbReference type="GO" id="GO:0010181">
    <property type="term" value="F:FMN binding"/>
    <property type="evidence" value="ECO:0007669"/>
    <property type="project" value="InterPro"/>
</dbReference>
<dbReference type="PANTHER" id="PTHR38030:SF2">
    <property type="entry name" value="PROTOPORPHYRINOGEN IX DEHYDROGENASE [QUINONE]"/>
    <property type="match status" value="1"/>
</dbReference>
<evidence type="ECO:0000259" key="1">
    <source>
        <dbReference type="PROSITE" id="PS50902"/>
    </source>
</evidence>
<dbReference type="Pfam" id="PF12724">
    <property type="entry name" value="Flavodoxin_5"/>
    <property type="match status" value="1"/>
</dbReference>
<reference evidence="2" key="1">
    <citation type="submission" date="2018-05" db="EMBL/GenBank/DDBJ databases">
        <authorList>
            <person name="Lanie J.A."/>
            <person name="Ng W.-L."/>
            <person name="Kazmierczak K.M."/>
            <person name="Andrzejewski T.M."/>
            <person name="Davidsen T.M."/>
            <person name="Wayne K.J."/>
            <person name="Tettelin H."/>
            <person name="Glass J.I."/>
            <person name="Rusch D."/>
            <person name="Podicherti R."/>
            <person name="Tsui H.-C.T."/>
            <person name="Winkler M.E."/>
        </authorList>
    </citation>
    <scope>NUCLEOTIDE SEQUENCE</scope>
</reference>
<dbReference type="PANTHER" id="PTHR38030">
    <property type="entry name" value="PROTOPORPHYRINOGEN IX DEHYDROGENASE [MENAQUINONE]"/>
    <property type="match status" value="1"/>
</dbReference>
<evidence type="ECO:0000313" key="2">
    <source>
        <dbReference type="EMBL" id="SVA09654.1"/>
    </source>
</evidence>
<dbReference type="InterPro" id="IPR052200">
    <property type="entry name" value="Protoporphyrinogen_IX_DH"/>
</dbReference>
<proteinExistence type="predicted"/>
<dbReference type="InterPro" id="IPR008254">
    <property type="entry name" value="Flavodoxin/NO_synth"/>
</dbReference>
<protein>
    <recommendedName>
        <fullName evidence="1">Flavodoxin-like domain-containing protein</fullName>
    </recommendedName>
</protein>
<dbReference type="GO" id="GO:0070819">
    <property type="term" value="F:menaquinone-dependent protoporphyrinogen oxidase activity"/>
    <property type="evidence" value="ECO:0007669"/>
    <property type="project" value="TreeGrafter"/>
</dbReference>
<dbReference type="SUPFAM" id="SSF52218">
    <property type="entry name" value="Flavoproteins"/>
    <property type="match status" value="1"/>
</dbReference>
<dbReference type="GO" id="GO:0006783">
    <property type="term" value="P:heme biosynthetic process"/>
    <property type="evidence" value="ECO:0007669"/>
    <property type="project" value="TreeGrafter"/>
</dbReference>